<name>A0A2Y9C0M3_9MICO</name>
<sequence>MGFGSWEGPGPPRSTSPPGARSVVAVRTTSASTGVWWRGRQASTVVISGASVTGTATWSGHCHARLEPGMTSRVLPSATSCEICDWERTSGPGPGG</sequence>
<protein>
    <submittedName>
        <fullName evidence="2">Uncharacterized protein</fullName>
    </submittedName>
</protein>
<feature type="region of interest" description="Disordered" evidence="1">
    <location>
        <begin position="1"/>
        <end position="22"/>
    </location>
</feature>
<keyword evidence="3" id="KW-1185">Reference proteome</keyword>
<evidence type="ECO:0000256" key="1">
    <source>
        <dbReference type="SAM" id="MobiDB-lite"/>
    </source>
</evidence>
<organism evidence="2 3">
    <name type="scientific">Georgenia satyanarayanai</name>
    <dbReference type="NCBI Taxonomy" id="860221"/>
    <lineage>
        <taxon>Bacteria</taxon>
        <taxon>Bacillati</taxon>
        <taxon>Actinomycetota</taxon>
        <taxon>Actinomycetes</taxon>
        <taxon>Micrococcales</taxon>
        <taxon>Bogoriellaceae</taxon>
        <taxon>Georgenia</taxon>
    </lineage>
</organism>
<accession>A0A2Y9C0M3</accession>
<dbReference type="EMBL" id="UETB01000017">
    <property type="protein sequence ID" value="SSA46422.1"/>
    <property type="molecule type" value="Genomic_DNA"/>
</dbReference>
<reference evidence="2 3" key="1">
    <citation type="submission" date="2016-10" db="EMBL/GenBank/DDBJ databases">
        <authorList>
            <person name="Cai Z."/>
        </authorList>
    </citation>
    <scope>NUCLEOTIDE SEQUENCE [LARGE SCALE GENOMIC DNA]</scope>
    <source>
        <strain evidence="2 3">CGMCC 1.10826</strain>
    </source>
</reference>
<gene>
    <name evidence="2" type="ORF">SAMN05216184_11744</name>
</gene>
<evidence type="ECO:0000313" key="3">
    <source>
        <dbReference type="Proteomes" id="UP000250222"/>
    </source>
</evidence>
<evidence type="ECO:0000313" key="2">
    <source>
        <dbReference type="EMBL" id="SSA46422.1"/>
    </source>
</evidence>
<proteinExistence type="predicted"/>
<dbReference type="AlphaFoldDB" id="A0A2Y9C0M3"/>
<dbReference type="Proteomes" id="UP000250222">
    <property type="component" value="Unassembled WGS sequence"/>
</dbReference>